<evidence type="ECO:0000256" key="6">
    <source>
        <dbReference type="ARBA" id="ARBA00022692"/>
    </source>
</evidence>
<dbReference type="Pfam" id="PF23598">
    <property type="entry name" value="LRR_14"/>
    <property type="match status" value="1"/>
</dbReference>
<evidence type="ECO:0000256" key="5">
    <source>
        <dbReference type="ARBA" id="ARBA00022614"/>
    </source>
</evidence>
<dbReference type="GO" id="GO:0051707">
    <property type="term" value="P:response to other organism"/>
    <property type="evidence" value="ECO:0007669"/>
    <property type="project" value="UniProtKB-ARBA"/>
</dbReference>
<evidence type="ECO:0000256" key="12">
    <source>
        <dbReference type="PROSITE-ProRule" id="PRU00282"/>
    </source>
</evidence>
<dbReference type="InterPro" id="IPR032675">
    <property type="entry name" value="LRR_dom_sf"/>
</dbReference>
<keyword evidence="8" id="KW-0999">Mitochondrion inner membrane</keyword>
<keyword evidence="5" id="KW-0433">Leucine-rich repeat</keyword>
<protein>
    <submittedName>
        <fullName evidence="14">OLC1v1029953C1</fullName>
    </submittedName>
</protein>
<keyword evidence="15" id="KW-1185">Reference proteome</keyword>
<evidence type="ECO:0000256" key="10">
    <source>
        <dbReference type="ARBA" id="ARBA00023128"/>
    </source>
</evidence>
<evidence type="ECO:0000256" key="11">
    <source>
        <dbReference type="ARBA" id="ARBA00023136"/>
    </source>
</evidence>
<dbReference type="FunFam" id="3.80.10.10:FF:000095">
    <property type="entry name" value="LRR receptor-like serine/threonine-protein kinase GSO1"/>
    <property type="match status" value="2"/>
</dbReference>
<feature type="domain" description="Disease resistance R13L4/SHOC-2-like LRR" evidence="13">
    <location>
        <begin position="540"/>
        <end position="757"/>
    </location>
</feature>
<accession>A0AAV1CFP2</accession>
<keyword evidence="10" id="KW-0496">Mitochondrion</keyword>
<dbReference type="InterPro" id="IPR002067">
    <property type="entry name" value="MCP"/>
</dbReference>
<gene>
    <name evidence="14" type="ORF">OLC1_LOCUS5461</name>
</gene>
<evidence type="ECO:0000256" key="4">
    <source>
        <dbReference type="ARBA" id="ARBA00022448"/>
    </source>
</evidence>
<sequence length="955" mass="103691">MASEDVVGKRSESAAVTRIVNLAGEAKTATEGVKAPSHALLSISKSLAAGGIAGGVSRTAVAPLERLKILLQVQNPHNIKYNGTVQGLKYIWRTEGFRGLFKGNGTNCARIVPNSAVKFFSYEEASKQILWLYRRQTGKEDAELTPVLRLGAGACAGIIAMSATYPMDMVRGRITVQTDKSPTQYRGIFHALRTVLAEEGPRALYKGWLPSVIGVIPYVGLNFAVYESLKDWLVKSKPFGPTQDSELSVATKLACGAAAGTVGQTVAYPLDVVRRRMQMVGWKDASSVVSGDGKSKIPIQYNGMIDTFRKTVRYEGVGALYKGLVPNSVKVVPSIAIAFVTYECASVLSHGASGSQAAALLQFMNSTLESNSVTFLSICSFSACNWIGVSCDPIRHHRVTAINLSQMNLCGNIPPQLGNLSFLVSLNISKNDFHGEIPAELSRLRRLRVLDLAVNNVTGALPNWIGSFPELQVLYLGNNNFRGLIPPSISSNSSKLTTINLARNSLQGSIPRGIFNISSLEKLFLVGNALSGNILASMCDNLPRLSSLSLSLNNFYGEIPTGIGQCEELRELSLSLNQFNGSSPEGIGKLKKLELIYFASNHLTGPIPKWIANLTMLRYLDLNSNNRKIAIPEELSSLSNLQSLNLGFNNLIGTIPLGIFNLSMLNLISYNFLTTYSQNPNLNAILPDLIDWQNLSNLVVLSLYGNELTGSLPSTIKHLQNLQAIDLKINKLTEVQLDYFCGLSKLGLLQLRQNQISGPIPKCLGNVTSMRYVYLGSNLLSSSLPEELWNLKDLLELDLSTNSLSSFLSPQVKDLRVATYINLSRNYFSGGIPITIGDMGNLIYLSLANNQFQCSSPGSVGKMLSLQALDLSFNPVSGSIPFSLEALQNLRQSNLSFNNLSGEIPSNGSFKNFTSESFMSNHALCGAARFNVPSCPSNSSKTVRPKKAFSRLKLV</sequence>
<dbReference type="PANTHER" id="PTHR48057">
    <property type="entry name" value="LEUCINE-RICH REPEAT SERINE/THREONINE-PROTEIN KINASE 1"/>
    <property type="match status" value="1"/>
</dbReference>
<dbReference type="Gene3D" id="1.50.40.10">
    <property type="entry name" value="Mitochondrial carrier domain"/>
    <property type="match status" value="1"/>
</dbReference>
<evidence type="ECO:0000256" key="1">
    <source>
        <dbReference type="ARBA" id="ARBA00004167"/>
    </source>
</evidence>
<dbReference type="SUPFAM" id="SSF52047">
    <property type="entry name" value="RNI-like"/>
    <property type="match status" value="1"/>
</dbReference>
<dbReference type="GO" id="GO:0006952">
    <property type="term" value="P:defense response"/>
    <property type="evidence" value="ECO:0007669"/>
    <property type="project" value="UniProtKB-ARBA"/>
</dbReference>
<evidence type="ECO:0000256" key="8">
    <source>
        <dbReference type="ARBA" id="ARBA00022792"/>
    </source>
</evidence>
<evidence type="ECO:0000259" key="13">
    <source>
        <dbReference type="Pfam" id="PF23598"/>
    </source>
</evidence>
<dbReference type="InterPro" id="IPR023395">
    <property type="entry name" value="MCP_dom_sf"/>
</dbReference>
<feature type="repeat" description="Solcar" evidence="12">
    <location>
        <begin position="41"/>
        <end position="128"/>
    </location>
</feature>
<dbReference type="PRINTS" id="PR00926">
    <property type="entry name" value="MITOCARRIER"/>
</dbReference>
<dbReference type="AlphaFoldDB" id="A0AAV1CFP2"/>
<dbReference type="FunFam" id="1.50.40.10:FF:000116">
    <property type="entry name" value="Mitochondrial substrate carrier"/>
    <property type="match status" value="1"/>
</dbReference>
<dbReference type="GO" id="GO:0055085">
    <property type="term" value="P:transmembrane transport"/>
    <property type="evidence" value="ECO:0007669"/>
    <property type="project" value="InterPro"/>
</dbReference>
<comment type="similarity">
    <text evidence="3">Belongs to the mitochondrial carrier (TC 2.A.29) family.</text>
</comment>
<keyword evidence="9" id="KW-1133">Transmembrane helix</keyword>
<dbReference type="GO" id="GO:0005743">
    <property type="term" value="C:mitochondrial inner membrane"/>
    <property type="evidence" value="ECO:0007669"/>
    <property type="project" value="UniProtKB-SubCell"/>
</dbReference>
<feature type="repeat" description="Solcar" evidence="12">
    <location>
        <begin position="144"/>
        <end position="232"/>
    </location>
</feature>
<evidence type="ECO:0000256" key="3">
    <source>
        <dbReference type="ARBA" id="ARBA00006375"/>
    </source>
</evidence>
<dbReference type="InterPro" id="IPR003591">
    <property type="entry name" value="Leu-rich_rpt_typical-subtyp"/>
</dbReference>
<comment type="subcellular location">
    <subcellularLocation>
        <location evidence="1">Membrane</location>
        <topology evidence="1">Single-pass membrane protein</topology>
    </subcellularLocation>
    <subcellularLocation>
        <location evidence="2">Mitochondrion inner membrane</location>
        <topology evidence="2">Multi-pass membrane protein</topology>
    </subcellularLocation>
</comment>
<dbReference type="Proteomes" id="UP001161247">
    <property type="component" value="Chromosome 2"/>
</dbReference>
<evidence type="ECO:0000256" key="9">
    <source>
        <dbReference type="ARBA" id="ARBA00022989"/>
    </source>
</evidence>
<reference evidence="14" key="1">
    <citation type="submission" date="2023-03" db="EMBL/GenBank/DDBJ databases">
        <authorList>
            <person name="Julca I."/>
        </authorList>
    </citation>
    <scope>NUCLEOTIDE SEQUENCE</scope>
</reference>
<name>A0AAV1CFP2_OLDCO</name>
<feature type="repeat" description="Solcar" evidence="12">
    <location>
        <begin position="247"/>
        <end position="348"/>
    </location>
</feature>
<dbReference type="Gene3D" id="3.80.10.10">
    <property type="entry name" value="Ribonuclease Inhibitor"/>
    <property type="match status" value="3"/>
</dbReference>
<dbReference type="InterPro" id="IPR001611">
    <property type="entry name" value="Leu-rich_rpt"/>
</dbReference>
<dbReference type="InterPro" id="IPR055414">
    <property type="entry name" value="LRR_R13L4/SHOC2-like"/>
</dbReference>
<dbReference type="PROSITE" id="PS50920">
    <property type="entry name" value="SOLCAR"/>
    <property type="match status" value="3"/>
</dbReference>
<evidence type="ECO:0000313" key="15">
    <source>
        <dbReference type="Proteomes" id="UP001161247"/>
    </source>
</evidence>
<dbReference type="EMBL" id="OX459119">
    <property type="protein sequence ID" value="CAI9094250.1"/>
    <property type="molecule type" value="Genomic_DNA"/>
</dbReference>
<keyword evidence="6 12" id="KW-0812">Transmembrane</keyword>
<evidence type="ECO:0000256" key="2">
    <source>
        <dbReference type="ARBA" id="ARBA00004448"/>
    </source>
</evidence>
<keyword evidence="11 12" id="KW-0472">Membrane</keyword>
<dbReference type="SUPFAM" id="SSF52058">
    <property type="entry name" value="L domain-like"/>
    <property type="match status" value="1"/>
</dbReference>
<dbReference type="SMART" id="SM00369">
    <property type="entry name" value="LRR_TYP"/>
    <property type="match status" value="8"/>
</dbReference>
<keyword evidence="7" id="KW-0677">Repeat</keyword>
<dbReference type="Pfam" id="PF13855">
    <property type="entry name" value="LRR_8"/>
    <property type="match status" value="2"/>
</dbReference>
<proteinExistence type="inferred from homology"/>
<evidence type="ECO:0000313" key="14">
    <source>
        <dbReference type="EMBL" id="CAI9094250.1"/>
    </source>
</evidence>
<organism evidence="14 15">
    <name type="scientific">Oldenlandia corymbosa var. corymbosa</name>
    <dbReference type="NCBI Taxonomy" id="529605"/>
    <lineage>
        <taxon>Eukaryota</taxon>
        <taxon>Viridiplantae</taxon>
        <taxon>Streptophyta</taxon>
        <taxon>Embryophyta</taxon>
        <taxon>Tracheophyta</taxon>
        <taxon>Spermatophyta</taxon>
        <taxon>Magnoliopsida</taxon>
        <taxon>eudicotyledons</taxon>
        <taxon>Gunneridae</taxon>
        <taxon>Pentapetalae</taxon>
        <taxon>asterids</taxon>
        <taxon>lamiids</taxon>
        <taxon>Gentianales</taxon>
        <taxon>Rubiaceae</taxon>
        <taxon>Rubioideae</taxon>
        <taxon>Spermacoceae</taxon>
        <taxon>Hedyotis-Oldenlandia complex</taxon>
        <taxon>Oldenlandia</taxon>
    </lineage>
</organism>
<evidence type="ECO:0000256" key="7">
    <source>
        <dbReference type="ARBA" id="ARBA00022737"/>
    </source>
</evidence>
<keyword evidence="4" id="KW-0813">Transport</keyword>
<dbReference type="SUPFAM" id="SSF103506">
    <property type="entry name" value="Mitochondrial carrier"/>
    <property type="match status" value="1"/>
</dbReference>
<dbReference type="InterPro" id="IPR018108">
    <property type="entry name" value="MCP_transmembrane"/>
</dbReference>
<dbReference type="InterPro" id="IPR052595">
    <property type="entry name" value="LRRC69/RLP"/>
</dbReference>
<dbReference type="Pfam" id="PF00153">
    <property type="entry name" value="Mito_carr"/>
    <property type="match status" value="3"/>
</dbReference>
<dbReference type="PANTHER" id="PTHR48057:SF29">
    <property type="entry name" value="OS02G0609900 PROTEIN"/>
    <property type="match status" value="1"/>
</dbReference>